<dbReference type="GeneID" id="54360632"/>
<evidence type="ECO:0000313" key="3">
    <source>
        <dbReference type="RefSeq" id="XP_033462893.1"/>
    </source>
</evidence>
<feature type="region of interest" description="Disordered" evidence="1">
    <location>
        <begin position="454"/>
        <end position="568"/>
    </location>
</feature>
<feature type="region of interest" description="Disordered" evidence="1">
    <location>
        <begin position="303"/>
        <end position="343"/>
    </location>
</feature>
<feature type="compositionally biased region" description="Low complexity" evidence="1">
    <location>
        <begin position="633"/>
        <end position="645"/>
    </location>
</feature>
<feature type="compositionally biased region" description="Acidic residues" evidence="1">
    <location>
        <begin position="529"/>
        <end position="542"/>
    </location>
</feature>
<feature type="compositionally biased region" description="Basic and acidic residues" evidence="1">
    <location>
        <begin position="303"/>
        <end position="314"/>
    </location>
</feature>
<evidence type="ECO:0000313" key="2">
    <source>
        <dbReference type="Proteomes" id="UP000504637"/>
    </source>
</evidence>
<dbReference type="Proteomes" id="UP000504637">
    <property type="component" value="Unplaced"/>
</dbReference>
<reference evidence="3" key="1">
    <citation type="submission" date="2020-01" db="EMBL/GenBank/DDBJ databases">
        <authorList>
            <consortium name="DOE Joint Genome Institute"/>
            <person name="Haridas S."/>
            <person name="Albert R."/>
            <person name="Binder M."/>
            <person name="Bloem J."/>
            <person name="Labutti K."/>
            <person name="Salamov A."/>
            <person name="Andreopoulos B."/>
            <person name="Baker S.E."/>
            <person name="Barry K."/>
            <person name="Bills G."/>
            <person name="Bluhm B.H."/>
            <person name="Cannon C."/>
            <person name="Castanera R."/>
            <person name="Culley D.E."/>
            <person name="Daum C."/>
            <person name="Ezra D."/>
            <person name="Gonzalez J.B."/>
            <person name="Henrissat B."/>
            <person name="Kuo A."/>
            <person name="Liang C."/>
            <person name="Lipzen A."/>
            <person name="Lutzoni F."/>
            <person name="Magnuson J."/>
            <person name="Mondo S."/>
            <person name="Nolan M."/>
            <person name="Ohm R."/>
            <person name="Pangilinan J."/>
            <person name="Park H.-J."/>
            <person name="Ramirez L."/>
            <person name="Alfaro M."/>
            <person name="Sun H."/>
            <person name="Tritt A."/>
            <person name="Yoshinaga Y."/>
            <person name="Zwiers L.-H."/>
            <person name="Turgeon B.G."/>
            <person name="Goodwin S.B."/>
            <person name="Spatafora J.W."/>
            <person name="Crous P.W."/>
            <person name="Grigoriev I.V."/>
        </authorList>
    </citation>
    <scope>NUCLEOTIDE SEQUENCE</scope>
    <source>
        <strain evidence="3">CBS 342.82</strain>
    </source>
</reference>
<dbReference type="AlphaFoldDB" id="A0A6J3MG40"/>
<evidence type="ECO:0000256" key="1">
    <source>
        <dbReference type="SAM" id="MobiDB-lite"/>
    </source>
</evidence>
<feature type="compositionally biased region" description="Polar residues" evidence="1">
    <location>
        <begin position="52"/>
        <end position="67"/>
    </location>
</feature>
<feature type="region of interest" description="Disordered" evidence="1">
    <location>
        <begin position="387"/>
        <end position="411"/>
    </location>
</feature>
<feature type="region of interest" description="Disordered" evidence="1">
    <location>
        <begin position="36"/>
        <end position="81"/>
    </location>
</feature>
<feature type="compositionally biased region" description="Basic residues" evidence="1">
    <location>
        <begin position="388"/>
        <end position="398"/>
    </location>
</feature>
<proteinExistence type="predicted"/>
<organism evidence="3">
    <name type="scientific">Dissoconium aciculare CBS 342.82</name>
    <dbReference type="NCBI Taxonomy" id="1314786"/>
    <lineage>
        <taxon>Eukaryota</taxon>
        <taxon>Fungi</taxon>
        <taxon>Dikarya</taxon>
        <taxon>Ascomycota</taxon>
        <taxon>Pezizomycotina</taxon>
        <taxon>Dothideomycetes</taxon>
        <taxon>Dothideomycetidae</taxon>
        <taxon>Mycosphaerellales</taxon>
        <taxon>Dissoconiaceae</taxon>
        <taxon>Dissoconium</taxon>
    </lineage>
</organism>
<feature type="compositionally biased region" description="Low complexity" evidence="1">
    <location>
        <begin position="328"/>
        <end position="338"/>
    </location>
</feature>
<gene>
    <name evidence="3" type="ORF">K489DRAFT_367137</name>
</gene>
<feature type="region of interest" description="Disordered" evidence="1">
    <location>
        <begin position="581"/>
        <end position="646"/>
    </location>
</feature>
<dbReference type="RefSeq" id="XP_033462893.1">
    <property type="nucleotide sequence ID" value="XM_033602832.1"/>
</dbReference>
<feature type="compositionally biased region" description="Basic and acidic residues" evidence="1">
    <location>
        <begin position="248"/>
        <end position="257"/>
    </location>
</feature>
<feature type="compositionally biased region" description="Low complexity" evidence="1">
    <location>
        <begin position="463"/>
        <end position="477"/>
    </location>
</feature>
<name>A0A6J3MG40_9PEZI</name>
<protein>
    <submittedName>
        <fullName evidence="3">Uncharacterized protein</fullName>
    </submittedName>
</protein>
<feature type="region of interest" description="Disordered" evidence="1">
    <location>
        <begin position="119"/>
        <end position="164"/>
    </location>
</feature>
<reference evidence="3" key="3">
    <citation type="submission" date="2025-08" db="UniProtKB">
        <authorList>
            <consortium name="RefSeq"/>
        </authorList>
    </citation>
    <scope>IDENTIFICATION</scope>
    <source>
        <strain evidence="3">CBS 342.82</strain>
    </source>
</reference>
<feature type="region of interest" description="Disordered" evidence="1">
    <location>
        <begin position="203"/>
        <end position="257"/>
    </location>
</feature>
<reference evidence="3" key="2">
    <citation type="submission" date="2020-04" db="EMBL/GenBank/DDBJ databases">
        <authorList>
            <consortium name="NCBI Genome Project"/>
        </authorList>
    </citation>
    <scope>NUCLEOTIDE SEQUENCE</scope>
    <source>
        <strain evidence="3">CBS 342.82</strain>
    </source>
</reference>
<accession>A0A6J3MG40</accession>
<keyword evidence="2" id="KW-1185">Reference proteome</keyword>
<feature type="compositionally biased region" description="Low complexity" evidence="1">
    <location>
        <begin position="581"/>
        <end position="602"/>
    </location>
</feature>
<feature type="compositionally biased region" description="Low complexity" evidence="1">
    <location>
        <begin position="207"/>
        <end position="233"/>
    </location>
</feature>
<sequence length="657" mass="70511">MRRLYLVDDGIDNEARKAEGAGEEIRTPLAALTTTHSFSDRRRHHRDKNERQASQPSSKDVTWSRTTVHLEEAETGRMSTDCGNELGREILGYALPPHSNVLDDPLSVIALTMSVAAKPIRTPTHDEHATPRTSSSRSKQRQHHYSESHQRHQRRRSSSWAAGATAISPTVGKDTVIVSGAARFGLSELNLGLARVERLPDELKTGDSLTSATSSSSIFSSDSSEYFSMTSDDSSFDHDDSSDEDDKSEQQRKVLRDRVEPKVLISSIIPVGAAASATTSNNSTSIKGRQSTGCVLVAHHLNSDDSSSKSHNVDHNNLSLLSKGRSKATTTESTTTAAPSNPDTTVIDMLTLISHLSGDFSQSRPSPPSLRDKIDDDELDGLLGLQRAKSRQKRHRSRTKVEDDMPSRPINATSRKLASLLGPDFHASPASAAAAASSSSPRLFLKRSLVSLRGGGNGAAERASNSSVNSVTSSASTDSKRTANLASNSSSRSRRIQREVSVRQGPSSSTAGKRSGHGNVEVHIGYNDAGEDNDTYESDGEDACCPPNIPLAPNQMRHDLPTQLSHSSSWSSSYQAFSKPSSYLPSSSSPSSTYLSSASSPAMAAFKTTASKSTRRSPNKDPGSLEQSAPRWGSLLSGTSSMSSSKQAFFVDGSSLR</sequence>